<organism evidence="1 2">
    <name type="scientific">Chondrus crispus</name>
    <name type="common">Carrageen Irish moss</name>
    <name type="synonym">Polymorpha crispa</name>
    <dbReference type="NCBI Taxonomy" id="2769"/>
    <lineage>
        <taxon>Eukaryota</taxon>
        <taxon>Rhodophyta</taxon>
        <taxon>Florideophyceae</taxon>
        <taxon>Rhodymeniophycidae</taxon>
        <taxon>Gigartinales</taxon>
        <taxon>Gigartinaceae</taxon>
        <taxon>Chondrus</taxon>
    </lineage>
</organism>
<dbReference type="AlphaFoldDB" id="R7QQD1"/>
<evidence type="ECO:0000313" key="1">
    <source>
        <dbReference type="EMBL" id="CDF40329.1"/>
    </source>
</evidence>
<dbReference type="GeneID" id="17318289"/>
<evidence type="ECO:0000313" key="2">
    <source>
        <dbReference type="Proteomes" id="UP000012073"/>
    </source>
</evidence>
<dbReference type="KEGG" id="ccp:CHC_T00007144001"/>
<sequence length="51" mass="5689">MFCDEFVLPFCKTTPTTGRLHLCCTTVMPPEHPCFSGIKIKGFIMHVTKSG</sequence>
<name>R7QQD1_CHOCR</name>
<dbReference type="RefSeq" id="XP_005710623.1">
    <property type="nucleotide sequence ID" value="XM_005710566.1"/>
</dbReference>
<dbReference type="Proteomes" id="UP000012073">
    <property type="component" value="Unassembled WGS sequence"/>
</dbReference>
<gene>
    <name evidence="1" type="ORF">CHC_T00007144001</name>
</gene>
<keyword evidence="2" id="KW-1185">Reference proteome</keyword>
<dbReference type="Gramene" id="CDF40329">
    <property type="protein sequence ID" value="CDF40329"/>
    <property type="gene ID" value="CHC_T00007144001"/>
</dbReference>
<proteinExistence type="predicted"/>
<accession>R7QQD1</accession>
<protein>
    <submittedName>
        <fullName evidence="1">Uncharacterized protein</fullName>
    </submittedName>
</protein>
<dbReference type="EMBL" id="HG002154">
    <property type="protein sequence ID" value="CDF40329.1"/>
    <property type="molecule type" value="Genomic_DNA"/>
</dbReference>
<reference evidence="2" key="1">
    <citation type="journal article" date="2013" name="Proc. Natl. Acad. Sci. U.S.A.">
        <title>Genome structure and metabolic features in the red seaweed Chondrus crispus shed light on evolution of the Archaeplastida.</title>
        <authorList>
            <person name="Collen J."/>
            <person name="Porcel B."/>
            <person name="Carre W."/>
            <person name="Ball S.G."/>
            <person name="Chaparro C."/>
            <person name="Tonon T."/>
            <person name="Barbeyron T."/>
            <person name="Michel G."/>
            <person name="Noel B."/>
            <person name="Valentin K."/>
            <person name="Elias M."/>
            <person name="Artiguenave F."/>
            <person name="Arun A."/>
            <person name="Aury J.M."/>
            <person name="Barbosa-Neto J.F."/>
            <person name="Bothwell J.H."/>
            <person name="Bouget F.Y."/>
            <person name="Brillet L."/>
            <person name="Cabello-Hurtado F."/>
            <person name="Capella-Gutierrez S."/>
            <person name="Charrier B."/>
            <person name="Cladiere L."/>
            <person name="Cock J.M."/>
            <person name="Coelho S.M."/>
            <person name="Colleoni C."/>
            <person name="Czjzek M."/>
            <person name="Da Silva C."/>
            <person name="Delage L."/>
            <person name="Denoeud F."/>
            <person name="Deschamps P."/>
            <person name="Dittami S.M."/>
            <person name="Gabaldon T."/>
            <person name="Gachon C.M."/>
            <person name="Groisillier A."/>
            <person name="Herve C."/>
            <person name="Jabbari K."/>
            <person name="Katinka M."/>
            <person name="Kloareg B."/>
            <person name="Kowalczyk N."/>
            <person name="Labadie K."/>
            <person name="Leblanc C."/>
            <person name="Lopez P.J."/>
            <person name="McLachlan D.H."/>
            <person name="Meslet-Cladiere L."/>
            <person name="Moustafa A."/>
            <person name="Nehr Z."/>
            <person name="Nyvall Collen P."/>
            <person name="Panaud O."/>
            <person name="Partensky F."/>
            <person name="Poulain J."/>
            <person name="Rensing S.A."/>
            <person name="Rousvoal S."/>
            <person name="Samson G."/>
            <person name="Symeonidi A."/>
            <person name="Weissenbach J."/>
            <person name="Zambounis A."/>
            <person name="Wincker P."/>
            <person name="Boyen C."/>
        </authorList>
    </citation>
    <scope>NUCLEOTIDE SEQUENCE [LARGE SCALE GENOMIC DNA]</scope>
    <source>
        <strain evidence="2">cv. Stackhouse</strain>
    </source>
</reference>